<dbReference type="PaxDb" id="65489-OBART07G02290.1"/>
<feature type="compositionally biased region" description="Basic residues" evidence="1">
    <location>
        <begin position="85"/>
        <end position="97"/>
    </location>
</feature>
<proteinExistence type="predicted"/>
<name>A0A0D3GM18_9ORYZ</name>
<dbReference type="AlphaFoldDB" id="A0A0D3GM18"/>
<dbReference type="HOGENOM" id="CLU_1996105_0_0_1"/>
<accession>A0A0D3GM18</accession>
<organism evidence="2">
    <name type="scientific">Oryza barthii</name>
    <dbReference type="NCBI Taxonomy" id="65489"/>
    <lineage>
        <taxon>Eukaryota</taxon>
        <taxon>Viridiplantae</taxon>
        <taxon>Streptophyta</taxon>
        <taxon>Embryophyta</taxon>
        <taxon>Tracheophyta</taxon>
        <taxon>Spermatophyta</taxon>
        <taxon>Magnoliopsida</taxon>
        <taxon>Liliopsida</taxon>
        <taxon>Poales</taxon>
        <taxon>Poaceae</taxon>
        <taxon>BOP clade</taxon>
        <taxon>Oryzoideae</taxon>
        <taxon>Oryzeae</taxon>
        <taxon>Oryzinae</taxon>
        <taxon>Oryza</taxon>
    </lineage>
</organism>
<evidence type="ECO:0000313" key="3">
    <source>
        <dbReference type="Proteomes" id="UP000026960"/>
    </source>
</evidence>
<evidence type="ECO:0000256" key="1">
    <source>
        <dbReference type="SAM" id="MobiDB-lite"/>
    </source>
</evidence>
<dbReference type="Gramene" id="OBART07G02290.1">
    <property type="protein sequence ID" value="OBART07G02290.1"/>
    <property type="gene ID" value="OBART07G02290"/>
</dbReference>
<feature type="region of interest" description="Disordered" evidence="1">
    <location>
        <begin position="54"/>
        <end position="103"/>
    </location>
</feature>
<sequence length="125" mass="13781">MGASSSSSRPKAQQGFRQCLHITHTSTPHIDDQTIVQDDSQAIHPRRILPSPTLLCCTDQNRPRRPRYRSSKLPAAIASMSTHSPLRRCHRHHKRPQPRCTTVKTQVGAAGSCHRADKGLASASS</sequence>
<dbReference type="EnsemblPlants" id="OBART07G02290.1">
    <property type="protein sequence ID" value="OBART07G02290.1"/>
    <property type="gene ID" value="OBART07G02290"/>
</dbReference>
<protein>
    <submittedName>
        <fullName evidence="2">Uncharacterized protein</fullName>
    </submittedName>
</protein>
<keyword evidence="3" id="KW-1185">Reference proteome</keyword>
<reference evidence="2" key="2">
    <citation type="submission" date="2015-03" db="UniProtKB">
        <authorList>
            <consortium name="EnsemblPlants"/>
        </authorList>
    </citation>
    <scope>IDENTIFICATION</scope>
</reference>
<reference evidence="2" key="1">
    <citation type="journal article" date="2009" name="Rice">
        <title>De Novo Next Generation Sequencing of Plant Genomes.</title>
        <authorList>
            <person name="Rounsley S."/>
            <person name="Marri P.R."/>
            <person name="Yu Y."/>
            <person name="He R."/>
            <person name="Sisneros N."/>
            <person name="Goicoechea J.L."/>
            <person name="Lee S.J."/>
            <person name="Angelova A."/>
            <person name="Kudrna D."/>
            <person name="Luo M."/>
            <person name="Affourtit J."/>
            <person name="Desany B."/>
            <person name="Knight J."/>
            <person name="Niazi F."/>
            <person name="Egholm M."/>
            <person name="Wing R.A."/>
        </authorList>
    </citation>
    <scope>NUCLEOTIDE SEQUENCE [LARGE SCALE GENOMIC DNA]</scope>
    <source>
        <strain evidence="2">cv. IRGC 105608</strain>
    </source>
</reference>
<dbReference type="Proteomes" id="UP000026960">
    <property type="component" value="Chromosome 7"/>
</dbReference>
<evidence type="ECO:0000313" key="2">
    <source>
        <dbReference type="EnsemblPlants" id="OBART07G02290.1"/>
    </source>
</evidence>